<evidence type="ECO:0000256" key="20">
    <source>
        <dbReference type="PROSITE-ProRule" id="PRU00024"/>
    </source>
</evidence>
<proteinExistence type="inferred from homology"/>
<dbReference type="Pfam" id="PF13765">
    <property type="entry name" value="PRY"/>
    <property type="match status" value="1"/>
</dbReference>
<evidence type="ECO:0000256" key="16">
    <source>
        <dbReference type="ARBA" id="ARBA00022843"/>
    </source>
</evidence>
<dbReference type="FunFam" id="2.60.120.920:FF:000025">
    <property type="entry name" value="E3 ubiquitin-protein ligase TRIM41 isoform X1"/>
    <property type="match status" value="1"/>
</dbReference>
<comment type="function">
    <text evidence="19">Neurotoxin that produces dose-dependent hypolocomotion and hyperalgesia in mice. May directly act on the central nervous system, as it is 6500-fold more potent when administered intracerebroventricularly than intraperitoneal.</text>
</comment>
<dbReference type="Gene3D" id="2.60.120.920">
    <property type="match status" value="1"/>
</dbReference>
<dbReference type="CDD" id="cd19762">
    <property type="entry name" value="Bbox2_TRIM7-like"/>
    <property type="match status" value="1"/>
</dbReference>
<dbReference type="GO" id="GO:0061630">
    <property type="term" value="F:ubiquitin protein ligase activity"/>
    <property type="evidence" value="ECO:0007669"/>
    <property type="project" value="UniProtKB-EC"/>
</dbReference>
<feature type="compositionally biased region" description="Acidic residues" evidence="22">
    <location>
        <begin position="56"/>
        <end position="66"/>
    </location>
</feature>
<dbReference type="EC" id="2.3.2.27" evidence="7"/>
<evidence type="ECO:0000256" key="22">
    <source>
        <dbReference type="SAM" id="MobiDB-lite"/>
    </source>
</evidence>
<dbReference type="SMART" id="SM00336">
    <property type="entry name" value="BBOX"/>
    <property type="match status" value="1"/>
</dbReference>
<name>A0AA97JCG8_EUBMA</name>
<dbReference type="Pfam" id="PF00622">
    <property type="entry name" value="SPRY"/>
    <property type="match status" value="1"/>
</dbReference>
<evidence type="ECO:0000256" key="11">
    <source>
        <dbReference type="ARBA" id="ARBA00022699"/>
    </source>
</evidence>
<evidence type="ECO:0000256" key="4">
    <source>
        <dbReference type="ARBA" id="ARBA00004906"/>
    </source>
</evidence>
<organism evidence="26 27">
    <name type="scientific">Eublepharis macularius</name>
    <name type="common">Leopard gecko</name>
    <name type="synonym">Cyrtodactylus macularius</name>
    <dbReference type="NCBI Taxonomy" id="481883"/>
    <lineage>
        <taxon>Eukaryota</taxon>
        <taxon>Metazoa</taxon>
        <taxon>Chordata</taxon>
        <taxon>Craniata</taxon>
        <taxon>Vertebrata</taxon>
        <taxon>Euteleostomi</taxon>
        <taxon>Lepidosauria</taxon>
        <taxon>Squamata</taxon>
        <taxon>Bifurcata</taxon>
        <taxon>Gekkota</taxon>
        <taxon>Eublepharidae</taxon>
        <taxon>Eublepharinae</taxon>
        <taxon>Eublepharis</taxon>
    </lineage>
</organism>
<keyword evidence="26" id="KW-1185">Reference proteome</keyword>
<dbReference type="InterPro" id="IPR013320">
    <property type="entry name" value="ConA-like_dom_sf"/>
</dbReference>
<keyword evidence="14" id="KW-0833">Ubl conjugation pathway</keyword>
<reference evidence="27" key="1">
    <citation type="submission" date="2025-08" db="UniProtKB">
        <authorList>
            <consortium name="RefSeq"/>
        </authorList>
    </citation>
    <scope>IDENTIFICATION</scope>
    <source>
        <tissue evidence="27">Blood</tissue>
    </source>
</reference>
<dbReference type="InterPro" id="IPR000315">
    <property type="entry name" value="Znf_B-box"/>
</dbReference>
<evidence type="ECO:0000256" key="19">
    <source>
        <dbReference type="ARBA" id="ARBA00034460"/>
    </source>
</evidence>
<protein>
    <recommendedName>
        <fullName evidence="7">RING-type E3 ubiquitin transferase</fullName>
        <ecNumber evidence="7">2.3.2.27</ecNumber>
    </recommendedName>
</protein>
<keyword evidence="17 21" id="KW-0175">Coiled coil</keyword>
<evidence type="ECO:0000256" key="6">
    <source>
        <dbReference type="ARBA" id="ARBA00009651"/>
    </source>
</evidence>
<feature type="domain" description="B box-type" evidence="24">
    <location>
        <begin position="268"/>
        <end position="309"/>
    </location>
</feature>
<dbReference type="InterPro" id="IPR006574">
    <property type="entry name" value="PRY"/>
</dbReference>
<dbReference type="PANTHER" id="PTHR24103">
    <property type="entry name" value="E3 UBIQUITIN-PROTEIN LIGASE TRIM"/>
    <property type="match status" value="1"/>
</dbReference>
<comment type="catalytic activity">
    <reaction evidence="1">
        <text>S-ubiquitinyl-[E2 ubiquitin-conjugating enzyme]-L-cysteine + [acceptor protein]-L-lysine = [E2 ubiquitin-conjugating enzyme]-L-cysteine + N(6)-ubiquitinyl-[acceptor protein]-L-lysine.</text>
        <dbReference type="EC" id="2.3.2.27"/>
    </reaction>
</comment>
<dbReference type="SMART" id="SM00589">
    <property type="entry name" value="PRY"/>
    <property type="match status" value="1"/>
</dbReference>
<evidence type="ECO:0000256" key="13">
    <source>
        <dbReference type="ARBA" id="ARBA00022771"/>
    </source>
</evidence>
<dbReference type="PROSITE" id="PS50089">
    <property type="entry name" value="ZF_RING_2"/>
    <property type="match status" value="1"/>
</dbReference>
<dbReference type="KEGG" id="emc:129329220"/>
<keyword evidence="15" id="KW-0862">Zinc</keyword>
<keyword evidence="16" id="KW-0832">Ubl conjugation</keyword>
<dbReference type="SUPFAM" id="SSF57850">
    <property type="entry name" value="RING/U-box"/>
    <property type="match status" value="2"/>
</dbReference>
<evidence type="ECO:0000256" key="10">
    <source>
        <dbReference type="ARBA" id="ARBA00022679"/>
    </source>
</evidence>
<dbReference type="Pfam" id="PF00643">
    <property type="entry name" value="zf-B_box"/>
    <property type="match status" value="1"/>
</dbReference>
<evidence type="ECO:0000256" key="9">
    <source>
        <dbReference type="ARBA" id="ARBA00022553"/>
    </source>
</evidence>
<evidence type="ECO:0000256" key="18">
    <source>
        <dbReference type="ARBA" id="ARBA00023242"/>
    </source>
</evidence>
<evidence type="ECO:0000256" key="2">
    <source>
        <dbReference type="ARBA" id="ARBA00004123"/>
    </source>
</evidence>
<evidence type="ECO:0000256" key="12">
    <source>
        <dbReference type="ARBA" id="ARBA00022723"/>
    </source>
</evidence>
<dbReference type="SMART" id="SM00449">
    <property type="entry name" value="SPRY"/>
    <property type="match status" value="1"/>
</dbReference>
<comment type="similarity">
    <text evidence="6">Belongs to the ohanin/vespryn family.</text>
</comment>
<keyword evidence="13 20" id="KW-0863">Zinc-finger</keyword>
<keyword evidence="10" id="KW-0808">Transferase</keyword>
<dbReference type="PROSITE" id="PS50119">
    <property type="entry name" value="ZF_BBOX"/>
    <property type="match status" value="1"/>
</dbReference>
<keyword evidence="18" id="KW-0539">Nucleus</keyword>
<dbReference type="CTD" id="90933"/>
<dbReference type="PROSITE" id="PS50188">
    <property type="entry name" value="B302_SPRY"/>
    <property type="match status" value="1"/>
</dbReference>
<dbReference type="Gene3D" id="3.30.160.60">
    <property type="entry name" value="Classic Zinc Finger"/>
    <property type="match status" value="1"/>
</dbReference>
<evidence type="ECO:0000256" key="14">
    <source>
        <dbReference type="ARBA" id="ARBA00022786"/>
    </source>
</evidence>
<evidence type="ECO:0000256" key="5">
    <source>
        <dbReference type="ARBA" id="ARBA00008518"/>
    </source>
</evidence>
<dbReference type="SUPFAM" id="SSF57845">
    <property type="entry name" value="B-box zinc-binding domain"/>
    <property type="match status" value="1"/>
</dbReference>
<evidence type="ECO:0000313" key="26">
    <source>
        <dbReference type="Proteomes" id="UP001190640"/>
    </source>
</evidence>
<dbReference type="InterPro" id="IPR001841">
    <property type="entry name" value="Znf_RING"/>
</dbReference>
<dbReference type="InterPro" id="IPR017907">
    <property type="entry name" value="Znf_RING_CS"/>
</dbReference>
<dbReference type="SUPFAM" id="SSF49899">
    <property type="entry name" value="Concanavalin A-like lectins/glucanases"/>
    <property type="match status" value="1"/>
</dbReference>
<dbReference type="InterPro" id="IPR013083">
    <property type="entry name" value="Znf_RING/FYVE/PHD"/>
</dbReference>
<feature type="region of interest" description="Disordered" evidence="22">
    <location>
        <begin position="55"/>
        <end position="151"/>
    </location>
</feature>
<evidence type="ECO:0000256" key="21">
    <source>
        <dbReference type="SAM" id="Coils"/>
    </source>
</evidence>
<gene>
    <name evidence="27" type="primary">TRIM41</name>
</gene>
<keyword evidence="11" id="KW-0800">Toxin</keyword>
<dbReference type="InterPro" id="IPR003877">
    <property type="entry name" value="SPRY_dom"/>
</dbReference>
<dbReference type="InterPro" id="IPR050143">
    <property type="entry name" value="TRIM/RBCC"/>
</dbReference>
<keyword evidence="8" id="KW-0963">Cytoplasm</keyword>
<evidence type="ECO:0000256" key="15">
    <source>
        <dbReference type="ARBA" id="ARBA00022833"/>
    </source>
</evidence>
<dbReference type="GO" id="GO:0005737">
    <property type="term" value="C:cytoplasm"/>
    <property type="evidence" value="ECO:0007669"/>
    <property type="project" value="UniProtKB-SubCell"/>
</dbReference>
<evidence type="ECO:0000256" key="3">
    <source>
        <dbReference type="ARBA" id="ARBA00004496"/>
    </source>
</evidence>
<dbReference type="GO" id="GO:0008270">
    <property type="term" value="F:zinc ion binding"/>
    <property type="evidence" value="ECO:0007669"/>
    <property type="project" value="UniProtKB-KW"/>
</dbReference>
<dbReference type="AlphaFoldDB" id="A0AA97JCG8"/>
<evidence type="ECO:0000313" key="27">
    <source>
        <dbReference type="RefSeq" id="XP_054834654.1"/>
    </source>
</evidence>
<feature type="domain" description="B30.2/SPRY" evidence="25">
    <location>
        <begin position="459"/>
        <end position="649"/>
    </location>
</feature>
<feature type="domain" description="RING-type" evidence="23">
    <location>
        <begin position="24"/>
        <end position="50"/>
    </location>
</feature>
<feature type="compositionally biased region" description="Acidic residues" evidence="22">
    <location>
        <begin position="83"/>
        <end position="143"/>
    </location>
</feature>
<dbReference type="PROSITE" id="PS00518">
    <property type="entry name" value="ZF_RING_1"/>
    <property type="match status" value="1"/>
</dbReference>
<dbReference type="PRINTS" id="PR01407">
    <property type="entry name" value="BUTYPHLNCDUF"/>
</dbReference>
<comment type="pathway">
    <text evidence="4">Protein modification; protein ubiquitination.</text>
</comment>
<evidence type="ECO:0000256" key="17">
    <source>
        <dbReference type="ARBA" id="ARBA00023054"/>
    </source>
</evidence>
<keyword evidence="11" id="KW-0528">Neurotoxin</keyword>
<dbReference type="SMART" id="SM00184">
    <property type="entry name" value="RING"/>
    <property type="match status" value="1"/>
</dbReference>
<evidence type="ECO:0000256" key="8">
    <source>
        <dbReference type="ARBA" id="ARBA00022490"/>
    </source>
</evidence>
<dbReference type="GeneID" id="129329220"/>
<keyword evidence="9" id="KW-0597">Phosphoprotein</keyword>
<dbReference type="InterPro" id="IPR003879">
    <property type="entry name" value="Butyrophylin_SPRY"/>
</dbReference>
<accession>A0AA97JCG8</accession>
<evidence type="ECO:0000259" key="23">
    <source>
        <dbReference type="PROSITE" id="PS50089"/>
    </source>
</evidence>
<keyword evidence="12" id="KW-0479">Metal-binding</keyword>
<dbReference type="InterPro" id="IPR043136">
    <property type="entry name" value="B30.2/SPRY_sf"/>
</dbReference>
<evidence type="ECO:0000256" key="7">
    <source>
        <dbReference type="ARBA" id="ARBA00012483"/>
    </source>
</evidence>
<comment type="similarity">
    <text evidence="5">Belongs to the TRIM/RBCC family.</text>
</comment>
<dbReference type="InterPro" id="IPR001870">
    <property type="entry name" value="B30.2/SPRY"/>
</dbReference>
<dbReference type="Proteomes" id="UP001190640">
    <property type="component" value="Chromosome 4"/>
</dbReference>
<sequence>MAAAVSAGGGPPNPVATLHEEAVCAICLDYFTDPVSIGCGHNFCRVCITQLWGSEDSPDEEEEGGDDVGASGSDGDYRPGSEEAVEDGGIDDLGPEEDAEDDDYLEDEYLDDGDMYGEEEDDASRDDYDEDDEDVWDEEEDRDYWDQDPGSDDMWEDAMGGDLFFDNYAEEEEVMDEEVEDDADYGVEVASSLPAERQSFTCPQCRKTFPHRNFRPNLQLANMVQIIRQMHPQPLKASTVSTEVVELAAAGDASGVPSTLASGRVLRSRRALCEKHQEPLKLFCETDEEPICVVCRESRNHKHHSVMPLEEVVQEYKAKLQDHLDPLKKKLETVLKQKSTEQEKVADLMNKMKMDRKEFESDFERLHQFLVGEQALLLHQLEDRYEILLARQNSNITHLEEQSAALSRLIAEAEDKSKQDGLQLLKDFKGTLVRCENIKFQDPEMVPVDTGKKYRNYFLVDILMKKMEKVFLKVPKVDLTLDPETAHPRLTLSSDCHSVRLGERWRDVPDNPKRFNSDYCVLALKGFTSGRHCWEVEVGGRRGWAVGAARESARRKEKSSGGPHLKREIWCVGTNGKKYQALTTTEQTSLSPSEKLRRFCVYLDYEQGQLSFYNAESMTHIHTFNASFRERIFPFFRILSKGTRIKICN</sequence>
<evidence type="ECO:0000256" key="1">
    <source>
        <dbReference type="ARBA" id="ARBA00000900"/>
    </source>
</evidence>
<dbReference type="Gene3D" id="3.30.40.10">
    <property type="entry name" value="Zinc/RING finger domain, C3HC4 (zinc finger)"/>
    <property type="match status" value="1"/>
</dbReference>
<feature type="coiled-coil region" evidence="21">
    <location>
        <begin position="382"/>
        <end position="419"/>
    </location>
</feature>
<dbReference type="RefSeq" id="XP_054834654.1">
    <property type="nucleotide sequence ID" value="XM_054978679.1"/>
</dbReference>
<dbReference type="Pfam" id="PF15227">
    <property type="entry name" value="zf-C3HC4_4"/>
    <property type="match status" value="1"/>
</dbReference>
<evidence type="ECO:0000259" key="25">
    <source>
        <dbReference type="PROSITE" id="PS50188"/>
    </source>
</evidence>
<dbReference type="GO" id="GO:0005634">
    <property type="term" value="C:nucleus"/>
    <property type="evidence" value="ECO:0007669"/>
    <property type="project" value="UniProtKB-SubCell"/>
</dbReference>
<evidence type="ECO:0000259" key="24">
    <source>
        <dbReference type="PROSITE" id="PS50119"/>
    </source>
</evidence>
<comment type="subcellular location">
    <subcellularLocation>
        <location evidence="3">Cytoplasm</location>
    </subcellularLocation>
    <subcellularLocation>
        <location evidence="2">Nucleus</location>
    </subcellularLocation>
</comment>